<proteinExistence type="predicted"/>
<dbReference type="EMBL" id="JAQSVD010000005">
    <property type="protein sequence ID" value="MDE1470846.1"/>
    <property type="molecule type" value="Genomic_DNA"/>
</dbReference>
<sequence>MKKKALGIILMIIVLTLCGCQAKESDEEKILGKWYKDDRDQIEFFEDGTCDATDLTNAYGMSKYSFLDDNRIKFELYLGNIKVYQYSLEDGVLTFKFETDGVVTEWSRY</sequence>
<comment type="caution">
    <text evidence="2">The sequence shown here is derived from an EMBL/GenBank/DDBJ whole genome shotgun (WGS) entry which is preliminary data.</text>
</comment>
<name>A0ABT5UPP8_EUBLI</name>
<feature type="signal peptide" evidence="1">
    <location>
        <begin position="1"/>
        <end position="22"/>
    </location>
</feature>
<protein>
    <recommendedName>
        <fullName evidence="4">DUF5640 domain-containing protein</fullName>
    </recommendedName>
</protein>
<gene>
    <name evidence="2" type="ORF">PTZ04_11345</name>
</gene>
<reference evidence="2 3" key="1">
    <citation type="submission" date="2023-02" db="EMBL/GenBank/DDBJ databases">
        <title>Comparative genome analysis of Eubacterium limosum species.</title>
        <authorList>
            <person name="Bak J.E."/>
        </authorList>
    </citation>
    <scope>NUCLEOTIDE SEQUENCE [LARGE SCALE GENOMIC DNA]</scope>
    <source>
        <strain evidence="2 3">KGMB01548</strain>
    </source>
</reference>
<feature type="chain" id="PRO_5045918069" description="DUF5640 domain-containing protein" evidence="1">
    <location>
        <begin position="23"/>
        <end position="109"/>
    </location>
</feature>
<dbReference type="Proteomes" id="UP001215087">
    <property type="component" value="Unassembled WGS sequence"/>
</dbReference>
<keyword evidence="3" id="KW-1185">Reference proteome</keyword>
<evidence type="ECO:0000256" key="1">
    <source>
        <dbReference type="SAM" id="SignalP"/>
    </source>
</evidence>
<evidence type="ECO:0000313" key="2">
    <source>
        <dbReference type="EMBL" id="MDE1470846.1"/>
    </source>
</evidence>
<accession>A0ABT5UPP8</accession>
<dbReference type="RefSeq" id="WP_227206401.1">
    <property type="nucleotide sequence ID" value="NZ_JAJCLO010000004.1"/>
</dbReference>
<dbReference type="PROSITE" id="PS51257">
    <property type="entry name" value="PROKAR_LIPOPROTEIN"/>
    <property type="match status" value="1"/>
</dbReference>
<organism evidence="2 3">
    <name type="scientific">Eubacterium limosum</name>
    <dbReference type="NCBI Taxonomy" id="1736"/>
    <lineage>
        <taxon>Bacteria</taxon>
        <taxon>Bacillati</taxon>
        <taxon>Bacillota</taxon>
        <taxon>Clostridia</taxon>
        <taxon>Eubacteriales</taxon>
        <taxon>Eubacteriaceae</taxon>
        <taxon>Eubacterium</taxon>
    </lineage>
</organism>
<evidence type="ECO:0008006" key="4">
    <source>
        <dbReference type="Google" id="ProtNLM"/>
    </source>
</evidence>
<keyword evidence="1" id="KW-0732">Signal</keyword>
<evidence type="ECO:0000313" key="3">
    <source>
        <dbReference type="Proteomes" id="UP001215087"/>
    </source>
</evidence>